<dbReference type="InterPro" id="IPR013570">
    <property type="entry name" value="Tscrpt_reg_YsiA_C"/>
</dbReference>
<dbReference type="PRINTS" id="PR00455">
    <property type="entry name" value="HTHTETR"/>
</dbReference>
<feature type="domain" description="HTH tetR-type" evidence="3">
    <location>
        <begin position="13"/>
        <end position="73"/>
    </location>
</feature>
<dbReference type="AlphaFoldDB" id="A0A0F7EFQ5"/>
<feature type="DNA-binding region" description="H-T-H motif" evidence="2">
    <location>
        <begin position="36"/>
        <end position="55"/>
    </location>
</feature>
<name>A0A0F7EFQ5_BRELA</name>
<gene>
    <name evidence="4" type="ORF">EX87_07165</name>
</gene>
<dbReference type="SUPFAM" id="SSF46689">
    <property type="entry name" value="Homeodomain-like"/>
    <property type="match status" value="1"/>
</dbReference>
<dbReference type="InterPro" id="IPR050624">
    <property type="entry name" value="HTH-type_Tx_Regulator"/>
</dbReference>
<dbReference type="Gene3D" id="1.10.357.10">
    <property type="entry name" value="Tetracycline Repressor, domain 2"/>
    <property type="match status" value="1"/>
</dbReference>
<dbReference type="PANTHER" id="PTHR43479">
    <property type="entry name" value="ACREF/ENVCD OPERON REPRESSOR-RELATED"/>
    <property type="match status" value="1"/>
</dbReference>
<dbReference type="GO" id="GO:0003677">
    <property type="term" value="F:DNA binding"/>
    <property type="evidence" value="ECO:0007669"/>
    <property type="project" value="UniProtKB-UniRule"/>
</dbReference>
<dbReference type="InterPro" id="IPR009057">
    <property type="entry name" value="Homeodomain-like_sf"/>
</dbReference>
<dbReference type="Pfam" id="PF08359">
    <property type="entry name" value="TetR_C_4"/>
    <property type="match status" value="1"/>
</dbReference>
<keyword evidence="1 2" id="KW-0238">DNA-binding</keyword>
<evidence type="ECO:0000313" key="4">
    <source>
        <dbReference type="EMBL" id="AKF93434.1"/>
    </source>
</evidence>
<evidence type="ECO:0000256" key="2">
    <source>
        <dbReference type="PROSITE-ProRule" id="PRU00335"/>
    </source>
</evidence>
<dbReference type="EMBL" id="CP011074">
    <property type="protein sequence ID" value="AKF93434.1"/>
    <property type="molecule type" value="Genomic_DNA"/>
</dbReference>
<dbReference type="PROSITE" id="PS50977">
    <property type="entry name" value="HTH_TETR_2"/>
    <property type="match status" value="1"/>
</dbReference>
<sequence>MVMVTLLRDVRKQELKEHIFMQALQLFKEKGFENVTVEEITKACGIAKGTFYNYFPKKEAILLHLGKTQLESFYQGVIRYADEPDLKKKLTLLFHNLFARYREHSDLIRLIILELMRSTLHIQEEMGVVQKFLEAIMSILDDAKKSGQLSEHMNTEDVAAVLMGIYFNSLMVWLSQDADVTEIEPIFQRQFEIVWQGICPLED</sequence>
<accession>A0A0F7EFQ5</accession>
<evidence type="ECO:0000256" key="1">
    <source>
        <dbReference type="ARBA" id="ARBA00023125"/>
    </source>
</evidence>
<dbReference type="SUPFAM" id="SSF48498">
    <property type="entry name" value="Tetracyclin repressor-like, C-terminal domain"/>
    <property type="match status" value="1"/>
</dbReference>
<organism evidence="4">
    <name type="scientific">Brevibacillus laterosporus</name>
    <name type="common">Bacillus laterosporus</name>
    <dbReference type="NCBI Taxonomy" id="1465"/>
    <lineage>
        <taxon>Bacteria</taxon>
        <taxon>Bacillati</taxon>
        <taxon>Bacillota</taxon>
        <taxon>Bacilli</taxon>
        <taxon>Bacillales</taxon>
        <taxon>Paenibacillaceae</taxon>
        <taxon>Brevibacillus</taxon>
    </lineage>
</organism>
<dbReference type="PANTHER" id="PTHR43479:SF11">
    <property type="entry name" value="ACREF_ENVCD OPERON REPRESSOR-RELATED"/>
    <property type="match status" value="1"/>
</dbReference>
<dbReference type="InterPro" id="IPR036271">
    <property type="entry name" value="Tet_transcr_reg_TetR-rel_C_sf"/>
</dbReference>
<dbReference type="Pfam" id="PF00440">
    <property type="entry name" value="TetR_N"/>
    <property type="match status" value="1"/>
</dbReference>
<dbReference type="InterPro" id="IPR001647">
    <property type="entry name" value="HTH_TetR"/>
</dbReference>
<protein>
    <submittedName>
        <fullName evidence="4">TetR family transcriptional regulator</fullName>
    </submittedName>
</protein>
<evidence type="ECO:0000259" key="3">
    <source>
        <dbReference type="PROSITE" id="PS50977"/>
    </source>
</evidence>
<dbReference type="InterPro" id="IPR023772">
    <property type="entry name" value="DNA-bd_HTH_TetR-type_CS"/>
</dbReference>
<dbReference type="PROSITE" id="PS01081">
    <property type="entry name" value="HTH_TETR_1"/>
    <property type="match status" value="1"/>
</dbReference>
<reference evidence="4" key="1">
    <citation type="submission" date="2015-03" db="EMBL/GenBank/DDBJ databases">
        <title>MIGS Cultured Bacterial/Archaeal sample from Brevibacillus laterosporus.</title>
        <authorList>
            <person name="Zeng D."/>
            <person name="Zhu L."/>
            <person name="Dong G."/>
            <person name="Ye W."/>
            <person name="Ren D."/>
            <person name="Wu L."/>
            <person name="Xu J."/>
            <person name="Li G."/>
            <person name="Guo L."/>
        </authorList>
    </citation>
    <scope>NUCLEOTIDE SEQUENCE</scope>
    <source>
        <strain evidence="4">B9</strain>
    </source>
</reference>
<proteinExistence type="predicted"/>